<dbReference type="AlphaFoldDB" id="A0AAW2QF75"/>
<gene>
    <name evidence="8" type="ORF">Sradi_3519500</name>
</gene>
<comment type="subcellular location">
    <subcellularLocation>
        <location evidence="1">Nucleus</location>
    </subcellularLocation>
</comment>
<dbReference type="EMBL" id="JACGWJ010000015">
    <property type="protein sequence ID" value="KAL0366294.1"/>
    <property type="molecule type" value="Genomic_DNA"/>
</dbReference>
<evidence type="ECO:0000256" key="3">
    <source>
        <dbReference type="ARBA" id="ARBA00023125"/>
    </source>
</evidence>
<reference evidence="8" key="1">
    <citation type="submission" date="2020-06" db="EMBL/GenBank/DDBJ databases">
        <authorList>
            <person name="Li T."/>
            <person name="Hu X."/>
            <person name="Zhang T."/>
            <person name="Song X."/>
            <person name="Zhang H."/>
            <person name="Dai N."/>
            <person name="Sheng W."/>
            <person name="Hou X."/>
            <person name="Wei L."/>
        </authorList>
    </citation>
    <scope>NUCLEOTIDE SEQUENCE</scope>
    <source>
        <strain evidence="8">G02</strain>
        <tissue evidence="8">Leaf</tissue>
    </source>
</reference>
<dbReference type="GO" id="GO:0003700">
    <property type="term" value="F:DNA-binding transcription factor activity"/>
    <property type="evidence" value="ECO:0007669"/>
    <property type="project" value="InterPro"/>
</dbReference>
<dbReference type="GO" id="GO:0000976">
    <property type="term" value="F:transcription cis-regulatory region binding"/>
    <property type="evidence" value="ECO:0007669"/>
    <property type="project" value="TreeGrafter"/>
</dbReference>
<keyword evidence="5" id="KW-0539">Nucleus</keyword>
<keyword evidence="3" id="KW-0238">DNA-binding</keyword>
<dbReference type="PANTHER" id="PTHR45764">
    <property type="entry name" value="BZIP TRANSCRIPTION FACTOR 44"/>
    <property type="match status" value="1"/>
</dbReference>
<reference evidence="8" key="2">
    <citation type="journal article" date="2024" name="Plant">
        <title>Genomic evolution and insights into agronomic trait innovations of Sesamum species.</title>
        <authorList>
            <person name="Miao H."/>
            <person name="Wang L."/>
            <person name="Qu L."/>
            <person name="Liu H."/>
            <person name="Sun Y."/>
            <person name="Le M."/>
            <person name="Wang Q."/>
            <person name="Wei S."/>
            <person name="Zheng Y."/>
            <person name="Lin W."/>
            <person name="Duan Y."/>
            <person name="Cao H."/>
            <person name="Xiong S."/>
            <person name="Wang X."/>
            <person name="Wei L."/>
            <person name="Li C."/>
            <person name="Ma Q."/>
            <person name="Ju M."/>
            <person name="Zhao R."/>
            <person name="Li G."/>
            <person name="Mu C."/>
            <person name="Tian Q."/>
            <person name="Mei H."/>
            <person name="Zhang T."/>
            <person name="Gao T."/>
            <person name="Zhang H."/>
        </authorList>
    </citation>
    <scope>NUCLEOTIDE SEQUENCE</scope>
    <source>
        <strain evidence="8">G02</strain>
    </source>
</reference>
<dbReference type="CDD" id="cd14702">
    <property type="entry name" value="bZIP_plant_GBF1"/>
    <property type="match status" value="1"/>
</dbReference>
<evidence type="ECO:0000256" key="1">
    <source>
        <dbReference type="ARBA" id="ARBA00004123"/>
    </source>
</evidence>
<feature type="domain" description="BZIP" evidence="7">
    <location>
        <begin position="54"/>
        <end position="100"/>
    </location>
</feature>
<sequence>MMSTENPVHYPLPVLEHTLSPNEINELFSMLQSSQPSIHSTSSSETNRSLYSLEERKRRRMISNRESARRSRWRKKKHLENLTSEANRLNNENRELKNRLCMIAHDCHLVQRDSNRLLCESIYLQQKLTGLNQMLASTAMQLPQLS</sequence>
<accession>A0AAW2QF75</accession>
<evidence type="ECO:0000256" key="5">
    <source>
        <dbReference type="ARBA" id="ARBA00023242"/>
    </source>
</evidence>
<keyword evidence="6" id="KW-0175">Coiled coil</keyword>
<dbReference type="Pfam" id="PF00170">
    <property type="entry name" value="bZIP_1"/>
    <property type="match status" value="1"/>
</dbReference>
<evidence type="ECO:0000256" key="2">
    <source>
        <dbReference type="ARBA" id="ARBA00023015"/>
    </source>
</evidence>
<protein>
    <submittedName>
        <fullName evidence="8">Basic leucine zipper 4</fullName>
    </submittedName>
</protein>
<dbReference type="InterPro" id="IPR046347">
    <property type="entry name" value="bZIP_sf"/>
</dbReference>
<keyword evidence="4" id="KW-0804">Transcription</keyword>
<name>A0AAW2QF75_SESRA</name>
<evidence type="ECO:0000313" key="8">
    <source>
        <dbReference type="EMBL" id="KAL0366294.1"/>
    </source>
</evidence>
<dbReference type="GO" id="GO:0045893">
    <property type="term" value="P:positive regulation of DNA-templated transcription"/>
    <property type="evidence" value="ECO:0007669"/>
    <property type="project" value="TreeGrafter"/>
</dbReference>
<keyword evidence="2" id="KW-0805">Transcription regulation</keyword>
<dbReference type="InterPro" id="IPR004827">
    <property type="entry name" value="bZIP"/>
</dbReference>
<dbReference type="GO" id="GO:0046982">
    <property type="term" value="F:protein heterodimerization activity"/>
    <property type="evidence" value="ECO:0007669"/>
    <property type="project" value="UniProtKB-ARBA"/>
</dbReference>
<dbReference type="PROSITE" id="PS50217">
    <property type="entry name" value="BZIP"/>
    <property type="match status" value="1"/>
</dbReference>
<dbReference type="PROSITE" id="PS00036">
    <property type="entry name" value="BZIP_BASIC"/>
    <property type="match status" value="1"/>
</dbReference>
<evidence type="ECO:0000256" key="4">
    <source>
        <dbReference type="ARBA" id="ARBA00023163"/>
    </source>
</evidence>
<dbReference type="GO" id="GO:0005634">
    <property type="term" value="C:nucleus"/>
    <property type="evidence" value="ECO:0007669"/>
    <property type="project" value="UniProtKB-SubCell"/>
</dbReference>
<dbReference type="SUPFAM" id="SSF57959">
    <property type="entry name" value="Leucine zipper domain"/>
    <property type="match status" value="1"/>
</dbReference>
<feature type="coiled-coil region" evidence="6">
    <location>
        <begin position="72"/>
        <end position="99"/>
    </location>
</feature>
<dbReference type="SMART" id="SM00338">
    <property type="entry name" value="BRLZ"/>
    <property type="match status" value="1"/>
</dbReference>
<comment type="caution">
    <text evidence="8">The sequence shown here is derived from an EMBL/GenBank/DDBJ whole genome shotgun (WGS) entry which is preliminary data.</text>
</comment>
<evidence type="ECO:0000256" key="6">
    <source>
        <dbReference type="SAM" id="Coils"/>
    </source>
</evidence>
<dbReference type="PANTHER" id="PTHR45764:SF45">
    <property type="entry name" value="BZIP DOMAIN-CONTAINING PROTEIN"/>
    <property type="match status" value="1"/>
</dbReference>
<organism evidence="8">
    <name type="scientific">Sesamum radiatum</name>
    <name type="common">Black benniseed</name>
    <dbReference type="NCBI Taxonomy" id="300843"/>
    <lineage>
        <taxon>Eukaryota</taxon>
        <taxon>Viridiplantae</taxon>
        <taxon>Streptophyta</taxon>
        <taxon>Embryophyta</taxon>
        <taxon>Tracheophyta</taxon>
        <taxon>Spermatophyta</taxon>
        <taxon>Magnoliopsida</taxon>
        <taxon>eudicotyledons</taxon>
        <taxon>Gunneridae</taxon>
        <taxon>Pentapetalae</taxon>
        <taxon>asterids</taxon>
        <taxon>lamiids</taxon>
        <taxon>Lamiales</taxon>
        <taxon>Pedaliaceae</taxon>
        <taxon>Sesamum</taxon>
    </lineage>
</organism>
<dbReference type="FunFam" id="1.20.5.170:FF:000020">
    <property type="entry name" value="BZIP transcription factor"/>
    <property type="match status" value="1"/>
</dbReference>
<dbReference type="Gene3D" id="1.20.5.170">
    <property type="match status" value="1"/>
</dbReference>
<dbReference type="InterPro" id="IPR045314">
    <property type="entry name" value="bZIP_plant_GBF1"/>
</dbReference>
<proteinExistence type="predicted"/>
<evidence type="ECO:0000259" key="7">
    <source>
        <dbReference type="PROSITE" id="PS50217"/>
    </source>
</evidence>